<feature type="region of interest" description="Disordered" evidence="1">
    <location>
        <begin position="50"/>
        <end position="70"/>
    </location>
</feature>
<name>A0A4Y7J9T4_PAPSO</name>
<evidence type="ECO:0000313" key="3">
    <source>
        <dbReference type="Proteomes" id="UP000316621"/>
    </source>
</evidence>
<sequence>MQNGKRFLQKTKNIFGTLFKQTVLGELKSQIKNDRSMMLHLWKKRKGSCHHTIRKKTGRNLSITSVTQSG</sequence>
<feature type="compositionally biased region" description="Polar residues" evidence="1">
    <location>
        <begin position="59"/>
        <end position="70"/>
    </location>
</feature>
<evidence type="ECO:0000313" key="2">
    <source>
        <dbReference type="EMBL" id="RZC56375.1"/>
    </source>
</evidence>
<dbReference type="Gramene" id="RZC56375">
    <property type="protein sequence ID" value="RZC56375"/>
    <property type="gene ID" value="C5167_015227"/>
</dbReference>
<keyword evidence="3" id="KW-1185">Reference proteome</keyword>
<gene>
    <name evidence="2" type="ORF">C5167_015227</name>
</gene>
<organism evidence="2 3">
    <name type="scientific">Papaver somniferum</name>
    <name type="common">Opium poppy</name>
    <dbReference type="NCBI Taxonomy" id="3469"/>
    <lineage>
        <taxon>Eukaryota</taxon>
        <taxon>Viridiplantae</taxon>
        <taxon>Streptophyta</taxon>
        <taxon>Embryophyta</taxon>
        <taxon>Tracheophyta</taxon>
        <taxon>Spermatophyta</taxon>
        <taxon>Magnoliopsida</taxon>
        <taxon>Ranunculales</taxon>
        <taxon>Papaveraceae</taxon>
        <taxon>Papaveroideae</taxon>
        <taxon>Papaver</taxon>
    </lineage>
</organism>
<dbReference type="Proteomes" id="UP000316621">
    <property type="component" value="Chromosome 3"/>
</dbReference>
<evidence type="ECO:0000256" key="1">
    <source>
        <dbReference type="SAM" id="MobiDB-lite"/>
    </source>
</evidence>
<accession>A0A4Y7J9T4</accession>
<protein>
    <submittedName>
        <fullName evidence="2">Uncharacterized protein</fullName>
    </submittedName>
</protein>
<proteinExistence type="predicted"/>
<dbReference type="EMBL" id="CM010717">
    <property type="protein sequence ID" value="RZC56375.1"/>
    <property type="molecule type" value="Genomic_DNA"/>
</dbReference>
<dbReference type="AlphaFoldDB" id="A0A4Y7J9T4"/>
<reference evidence="2 3" key="1">
    <citation type="journal article" date="2018" name="Science">
        <title>The opium poppy genome and morphinan production.</title>
        <authorList>
            <person name="Guo L."/>
            <person name="Winzer T."/>
            <person name="Yang X."/>
            <person name="Li Y."/>
            <person name="Ning Z."/>
            <person name="He Z."/>
            <person name="Teodor R."/>
            <person name="Lu Y."/>
            <person name="Bowser T.A."/>
            <person name="Graham I.A."/>
            <person name="Ye K."/>
        </authorList>
    </citation>
    <scope>NUCLEOTIDE SEQUENCE [LARGE SCALE GENOMIC DNA]</scope>
    <source>
        <strain evidence="3">cv. HN1</strain>
        <tissue evidence="2">Leaves</tissue>
    </source>
</reference>